<dbReference type="EMBL" id="JAAIKC010000001">
    <property type="protein sequence ID" value="NEW04613.1"/>
    <property type="molecule type" value="Genomic_DNA"/>
</dbReference>
<dbReference type="InterPro" id="IPR025588">
    <property type="entry name" value="YcxB-like_C"/>
</dbReference>
<gene>
    <name evidence="3" type="ORF">GK047_01060</name>
</gene>
<organism evidence="3">
    <name type="scientific">Paenibacillus sp. SYP-B3998</name>
    <dbReference type="NCBI Taxonomy" id="2678564"/>
    <lineage>
        <taxon>Bacteria</taxon>
        <taxon>Bacillati</taxon>
        <taxon>Bacillota</taxon>
        <taxon>Bacilli</taxon>
        <taxon>Bacillales</taxon>
        <taxon>Paenibacillaceae</taxon>
        <taxon>Paenibacillus</taxon>
    </lineage>
</organism>
<dbReference type="RefSeq" id="WP_163940266.1">
    <property type="nucleotide sequence ID" value="NZ_JAAIKC010000001.1"/>
</dbReference>
<keyword evidence="1" id="KW-0812">Transmembrane</keyword>
<name>A0A6G3ZQY1_9BACL</name>
<comment type="caution">
    <text evidence="3">The sequence shown here is derived from an EMBL/GenBank/DDBJ whole genome shotgun (WGS) entry which is preliminary data.</text>
</comment>
<reference evidence="3" key="1">
    <citation type="submission" date="2020-02" db="EMBL/GenBank/DDBJ databases">
        <authorList>
            <person name="Shen X.-R."/>
            <person name="Zhang Y.-X."/>
        </authorList>
    </citation>
    <scope>NUCLEOTIDE SEQUENCE</scope>
    <source>
        <strain evidence="3">SYP-B3998</strain>
    </source>
</reference>
<evidence type="ECO:0000259" key="2">
    <source>
        <dbReference type="Pfam" id="PF14317"/>
    </source>
</evidence>
<proteinExistence type="predicted"/>
<feature type="transmembrane region" description="Helical" evidence="1">
    <location>
        <begin position="54"/>
        <end position="73"/>
    </location>
</feature>
<dbReference type="Pfam" id="PF14317">
    <property type="entry name" value="YcxB"/>
    <property type="match status" value="1"/>
</dbReference>
<dbReference type="AlphaFoldDB" id="A0A6G3ZQY1"/>
<evidence type="ECO:0000313" key="3">
    <source>
        <dbReference type="EMBL" id="NEW04613.1"/>
    </source>
</evidence>
<protein>
    <submittedName>
        <fullName evidence="3">YcxB family protein</fullName>
    </submittedName>
</protein>
<sequence length="167" mass="19452">MIKISTNITRSDYWNYNKYAYFNIPKLRNRFIISNLSLPVIVMVLLLLFKLPLIFSLCWGIFGGGLASLFAYLRMKKRVMSLPESNDGILGERLIEIDETGVYQSNSVSQSSYKWNGVKSIEQNEAYIFIFVDTIMAYIIPKRSFVSDKDCLEFYHQAQIYFSKYLS</sequence>
<keyword evidence="1" id="KW-0472">Membrane</keyword>
<feature type="domain" description="YcxB-like C-terminal" evidence="2">
    <location>
        <begin position="97"/>
        <end position="154"/>
    </location>
</feature>
<evidence type="ECO:0000256" key="1">
    <source>
        <dbReference type="SAM" id="Phobius"/>
    </source>
</evidence>
<accession>A0A6G3ZQY1</accession>
<feature type="transmembrane region" description="Helical" evidence="1">
    <location>
        <begin position="31"/>
        <end position="48"/>
    </location>
</feature>
<keyword evidence="1" id="KW-1133">Transmembrane helix</keyword>